<dbReference type="Proteomes" id="UP001139646">
    <property type="component" value="Unassembled WGS sequence"/>
</dbReference>
<evidence type="ECO:0000259" key="1">
    <source>
        <dbReference type="PROSITE" id="PS50011"/>
    </source>
</evidence>
<dbReference type="PROSITE" id="PS50011">
    <property type="entry name" value="PROTEIN_KINASE_DOM"/>
    <property type="match status" value="1"/>
</dbReference>
<keyword evidence="2" id="KW-0808">Transferase</keyword>
<gene>
    <name evidence="2" type="ORF">L3081_03005</name>
</gene>
<sequence length="135" mass="15873">MAYRVTRQGLFYQADLLSSRIENAQDLVAILSKQTISSTLWKKIGRTIKRFHDHNIYHHDLNAHNILIDADENVFLIDFDRGEIRTSNQSQWQKSNMARLQRSFLKEKNNYLNSTGRKKIGHCYLKHTLNKNQSV</sequence>
<dbReference type="InterPro" id="IPR000719">
    <property type="entry name" value="Prot_kinase_dom"/>
</dbReference>
<accession>A0ABS9WX49</accession>
<evidence type="ECO:0000313" key="3">
    <source>
        <dbReference type="Proteomes" id="UP001139646"/>
    </source>
</evidence>
<dbReference type="EC" id="2.7.1.166" evidence="2"/>
<keyword evidence="3" id="KW-1185">Reference proteome</keyword>
<name>A0ABS9WX49_9GAMM</name>
<evidence type="ECO:0000313" key="2">
    <source>
        <dbReference type="EMBL" id="MCI2282554.1"/>
    </source>
</evidence>
<reference evidence="2" key="1">
    <citation type="submission" date="2022-01" db="EMBL/GenBank/DDBJ databases">
        <title>Colwellia maritima, isolated from seawater.</title>
        <authorList>
            <person name="Kristyanto S."/>
            <person name="Jung J."/>
            <person name="Jeon C.O."/>
        </authorList>
    </citation>
    <scope>NUCLEOTIDE SEQUENCE</scope>
    <source>
        <strain evidence="2">MSW7</strain>
    </source>
</reference>
<dbReference type="NCBIfam" id="NF002475">
    <property type="entry name" value="PRK01723.1"/>
    <property type="match status" value="1"/>
</dbReference>
<proteinExistence type="predicted"/>
<dbReference type="GO" id="GO:0016301">
    <property type="term" value="F:kinase activity"/>
    <property type="evidence" value="ECO:0007669"/>
    <property type="project" value="UniProtKB-KW"/>
</dbReference>
<dbReference type="SUPFAM" id="SSF56112">
    <property type="entry name" value="Protein kinase-like (PK-like)"/>
    <property type="match status" value="1"/>
</dbReference>
<dbReference type="Gene3D" id="1.10.510.10">
    <property type="entry name" value="Transferase(Phosphotransferase) domain 1"/>
    <property type="match status" value="1"/>
</dbReference>
<dbReference type="Pfam" id="PF06293">
    <property type="entry name" value="Kdo"/>
    <property type="match status" value="1"/>
</dbReference>
<dbReference type="EMBL" id="JAKKSL010000001">
    <property type="protein sequence ID" value="MCI2282554.1"/>
    <property type="molecule type" value="Genomic_DNA"/>
</dbReference>
<organism evidence="2 3">
    <name type="scientific">Colwellia maritima</name>
    <dbReference type="NCBI Taxonomy" id="2912588"/>
    <lineage>
        <taxon>Bacteria</taxon>
        <taxon>Pseudomonadati</taxon>
        <taxon>Pseudomonadota</taxon>
        <taxon>Gammaproteobacteria</taxon>
        <taxon>Alteromonadales</taxon>
        <taxon>Colwelliaceae</taxon>
        <taxon>Colwellia</taxon>
    </lineage>
</organism>
<dbReference type="InterPro" id="IPR011009">
    <property type="entry name" value="Kinase-like_dom_sf"/>
</dbReference>
<comment type="caution">
    <text evidence="2">The sequence shown here is derived from an EMBL/GenBank/DDBJ whole genome shotgun (WGS) entry which is preliminary data.</text>
</comment>
<feature type="domain" description="Protein kinase" evidence="1">
    <location>
        <begin position="1"/>
        <end position="135"/>
    </location>
</feature>
<keyword evidence="2" id="KW-0418">Kinase</keyword>
<protein>
    <submittedName>
        <fullName evidence="2">3-deoxy-D-manno-octulosonic acid kinase</fullName>
        <ecNumber evidence="2">2.7.1.166</ecNumber>
    </submittedName>
</protein>